<dbReference type="Proteomes" id="UP000790580">
    <property type="component" value="Unassembled WGS sequence"/>
</dbReference>
<feature type="transmembrane region" description="Helical" evidence="1">
    <location>
        <begin position="20"/>
        <end position="42"/>
    </location>
</feature>
<reference evidence="2 3" key="1">
    <citation type="submission" date="2021-06" db="EMBL/GenBank/DDBJ databases">
        <title>Bacillus sp. RD4P76, an endophyte from a halophyte.</title>
        <authorList>
            <person name="Sun J.-Q."/>
        </authorList>
    </citation>
    <scope>NUCLEOTIDE SEQUENCE [LARGE SCALE GENOMIC DNA]</scope>
    <source>
        <strain evidence="2 3">JCM 17098</strain>
    </source>
</reference>
<dbReference type="EMBL" id="JAHQCR010000075">
    <property type="protein sequence ID" value="MBU9723319.1"/>
    <property type="molecule type" value="Genomic_DNA"/>
</dbReference>
<name>A0ABS6JXL1_9BACI</name>
<organism evidence="2 3">
    <name type="scientific">Evansella alkalicola</name>
    <dbReference type="NCBI Taxonomy" id="745819"/>
    <lineage>
        <taxon>Bacteria</taxon>
        <taxon>Bacillati</taxon>
        <taxon>Bacillota</taxon>
        <taxon>Bacilli</taxon>
        <taxon>Bacillales</taxon>
        <taxon>Bacillaceae</taxon>
        <taxon>Evansella</taxon>
    </lineage>
</organism>
<keyword evidence="1" id="KW-0812">Transmembrane</keyword>
<evidence type="ECO:0000313" key="3">
    <source>
        <dbReference type="Proteomes" id="UP000790580"/>
    </source>
</evidence>
<dbReference type="RefSeq" id="WP_088074483.1">
    <property type="nucleotide sequence ID" value="NZ_JAHQCR010000075.1"/>
</dbReference>
<keyword evidence="3" id="KW-1185">Reference proteome</keyword>
<protein>
    <submittedName>
        <fullName evidence="2">Uncharacterized protein</fullName>
    </submittedName>
</protein>
<comment type="caution">
    <text evidence="2">The sequence shown here is derived from an EMBL/GenBank/DDBJ whole genome shotgun (WGS) entry which is preliminary data.</text>
</comment>
<keyword evidence="1" id="KW-0472">Membrane</keyword>
<evidence type="ECO:0000256" key="1">
    <source>
        <dbReference type="SAM" id="Phobius"/>
    </source>
</evidence>
<proteinExistence type="predicted"/>
<accession>A0ABS6JXL1</accession>
<keyword evidence="1" id="KW-1133">Transmembrane helix</keyword>
<sequence length="236" mass="27484">MDKETQETFGNKNNSLNGVTVAGMLSLGVILFIVGTFIYSVYYKENALLISDSPNNSNTIEIVEIGKPADFRGHQIRLKHKWSHFDLRFDYRGKQITERDIQVSWETDGKANIYIDTSELLPIVIHFNSGTSPIFQVGEVEPSFFPFMREESPNHQNIIEFRETGFRNFSVLRIYYGDIGSNLESFVEHIPSDFYTLDNFKVEWVHDELVLIDVMRKSDEDEWYIEETLKIDFSKE</sequence>
<evidence type="ECO:0000313" key="2">
    <source>
        <dbReference type="EMBL" id="MBU9723319.1"/>
    </source>
</evidence>
<gene>
    <name evidence="2" type="ORF">KS407_18030</name>
</gene>